<sequence>MSDVTSPQPSVNGQFISEKLPVGWPWRLLVFSIVIFALTLFIFLGIRFGYTAFLNEKSSELDRSLDALSNEVSMADQDRFVSFYSQIVNLKTALDRHLFSANLLAFLEQNVIGDVVFTEARFKGVDRVLTLQGTTSSFDAIAQQMAVFEKVREVQKVFLEDVNVAGGGATFKLSVYFTDAFFNKPLAL</sequence>
<evidence type="ECO:0000313" key="2">
    <source>
        <dbReference type="EMBL" id="PIP30028.1"/>
    </source>
</evidence>
<gene>
    <name evidence="2" type="ORF">COX26_00965</name>
</gene>
<evidence type="ECO:0008006" key="4">
    <source>
        <dbReference type="Google" id="ProtNLM"/>
    </source>
</evidence>
<accession>A0A2G9ZCF2</accession>
<dbReference type="AlphaFoldDB" id="A0A2G9ZCF2"/>
<reference evidence="2 3" key="1">
    <citation type="submission" date="2017-09" db="EMBL/GenBank/DDBJ databases">
        <title>Depth-based differentiation of microbial function through sediment-hosted aquifers and enrichment of novel symbionts in the deep terrestrial subsurface.</title>
        <authorList>
            <person name="Probst A.J."/>
            <person name="Ladd B."/>
            <person name="Jarett J.K."/>
            <person name="Geller-Mcgrath D.E."/>
            <person name="Sieber C.M."/>
            <person name="Emerson J.B."/>
            <person name="Anantharaman K."/>
            <person name="Thomas B.C."/>
            <person name="Malmstrom R."/>
            <person name="Stieglmeier M."/>
            <person name="Klingl A."/>
            <person name="Woyke T."/>
            <person name="Ryan C.M."/>
            <person name="Banfield J.F."/>
        </authorList>
    </citation>
    <scope>NUCLEOTIDE SEQUENCE [LARGE SCALE GENOMIC DNA]</scope>
    <source>
        <strain evidence="2">CG23_combo_of_CG06-09_8_20_14_all_54_14</strain>
    </source>
</reference>
<dbReference type="Proteomes" id="UP000228812">
    <property type="component" value="Unassembled WGS sequence"/>
</dbReference>
<evidence type="ECO:0000256" key="1">
    <source>
        <dbReference type="SAM" id="Phobius"/>
    </source>
</evidence>
<feature type="transmembrane region" description="Helical" evidence="1">
    <location>
        <begin position="28"/>
        <end position="50"/>
    </location>
</feature>
<name>A0A2G9ZCF2_9BACT</name>
<evidence type="ECO:0000313" key="3">
    <source>
        <dbReference type="Proteomes" id="UP000228812"/>
    </source>
</evidence>
<protein>
    <recommendedName>
        <fullName evidence="4">PilN domain-containing protein</fullName>
    </recommendedName>
</protein>
<keyword evidence="1" id="KW-0812">Transmembrane</keyword>
<keyword evidence="1" id="KW-1133">Transmembrane helix</keyword>
<proteinExistence type="predicted"/>
<dbReference type="EMBL" id="PCRZ01000017">
    <property type="protein sequence ID" value="PIP30028.1"/>
    <property type="molecule type" value="Genomic_DNA"/>
</dbReference>
<comment type="caution">
    <text evidence="2">The sequence shown here is derived from an EMBL/GenBank/DDBJ whole genome shotgun (WGS) entry which is preliminary data.</text>
</comment>
<organism evidence="2 3">
    <name type="scientific">Candidatus Jorgensenbacteria bacterium CG23_combo_of_CG06-09_8_20_14_all_54_14</name>
    <dbReference type="NCBI Taxonomy" id="1974595"/>
    <lineage>
        <taxon>Bacteria</taxon>
        <taxon>Candidatus Joergenseniibacteriota</taxon>
    </lineage>
</organism>
<keyword evidence="1" id="KW-0472">Membrane</keyword>